<dbReference type="RefSeq" id="WP_183724116.1">
    <property type="nucleotide sequence ID" value="NZ_JACHBW010000006.1"/>
</dbReference>
<protein>
    <submittedName>
        <fullName evidence="11">DNA primase catalytic core</fullName>
    </submittedName>
</protein>
<evidence type="ECO:0000256" key="3">
    <source>
        <dbReference type="ARBA" id="ARBA00022679"/>
    </source>
</evidence>
<dbReference type="SMART" id="SM00400">
    <property type="entry name" value="ZnF_CHCC"/>
    <property type="match status" value="1"/>
</dbReference>
<evidence type="ECO:0000256" key="2">
    <source>
        <dbReference type="ARBA" id="ARBA00022515"/>
    </source>
</evidence>
<dbReference type="InterPro" id="IPR036977">
    <property type="entry name" value="DNA_primase_Znf_CHC2"/>
</dbReference>
<dbReference type="SMART" id="SM00493">
    <property type="entry name" value="TOPRIM"/>
    <property type="match status" value="1"/>
</dbReference>
<evidence type="ECO:0000256" key="5">
    <source>
        <dbReference type="ARBA" id="ARBA00022705"/>
    </source>
</evidence>
<dbReference type="InterPro" id="IPR037068">
    <property type="entry name" value="DNA_primase_core_N_sf"/>
</dbReference>
<dbReference type="PANTHER" id="PTHR30313">
    <property type="entry name" value="DNA PRIMASE"/>
    <property type="match status" value="1"/>
</dbReference>
<evidence type="ECO:0000313" key="11">
    <source>
        <dbReference type="EMBL" id="MBB6102542.1"/>
    </source>
</evidence>
<dbReference type="InterPro" id="IPR050219">
    <property type="entry name" value="DnaG_primase"/>
</dbReference>
<reference evidence="11 12" key="1">
    <citation type="submission" date="2020-08" db="EMBL/GenBank/DDBJ databases">
        <title>Above-ground endophytic microbial communities from plants in different locations in the United States.</title>
        <authorList>
            <person name="Frank C."/>
        </authorList>
    </citation>
    <scope>NUCLEOTIDE SEQUENCE [LARGE SCALE GENOMIC DNA]</scope>
    <source>
        <strain evidence="11 12">WP4_2_2</strain>
    </source>
</reference>
<evidence type="ECO:0000256" key="9">
    <source>
        <dbReference type="ARBA" id="ARBA00023163"/>
    </source>
</evidence>
<proteinExistence type="predicted"/>
<evidence type="ECO:0000256" key="7">
    <source>
        <dbReference type="ARBA" id="ARBA00022771"/>
    </source>
</evidence>
<keyword evidence="9" id="KW-0804">Transcription</keyword>
<gene>
    <name evidence="11" type="ORF">F4827_002394</name>
</gene>
<keyword evidence="7" id="KW-0863">Zinc-finger</keyword>
<dbReference type="Proteomes" id="UP000571554">
    <property type="component" value="Unassembled WGS sequence"/>
</dbReference>
<keyword evidence="4" id="KW-0548">Nucleotidyltransferase</keyword>
<accession>A0A7W9TW63</accession>
<dbReference type="Pfam" id="PF01807">
    <property type="entry name" value="Zn_ribbon_DnaG"/>
    <property type="match status" value="1"/>
</dbReference>
<dbReference type="GO" id="GO:0000428">
    <property type="term" value="C:DNA-directed RNA polymerase complex"/>
    <property type="evidence" value="ECO:0007669"/>
    <property type="project" value="UniProtKB-KW"/>
</dbReference>
<dbReference type="GO" id="GO:0006269">
    <property type="term" value="P:DNA replication, synthesis of primer"/>
    <property type="evidence" value="ECO:0007669"/>
    <property type="project" value="UniProtKB-KW"/>
</dbReference>
<dbReference type="Pfam" id="PF13155">
    <property type="entry name" value="Toprim_2"/>
    <property type="match status" value="1"/>
</dbReference>
<keyword evidence="2" id="KW-0639">Primosome</keyword>
<dbReference type="GO" id="GO:1990077">
    <property type="term" value="C:primosome complex"/>
    <property type="evidence" value="ECO:0007669"/>
    <property type="project" value="UniProtKB-KW"/>
</dbReference>
<dbReference type="InterPro" id="IPR034151">
    <property type="entry name" value="TOPRIM_DnaG_bac"/>
</dbReference>
<evidence type="ECO:0000256" key="4">
    <source>
        <dbReference type="ARBA" id="ARBA00022695"/>
    </source>
</evidence>
<evidence type="ECO:0000313" key="12">
    <source>
        <dbReference type="Proteomes" id="UP000571554"/>
    </source>
</evidence>
<dbReference type="SUPFAM" id="SSF56731">
    <property type="entry name" value="DNA primase core"/>
    <property type="match status" value="1"/>
</dbReference>
<name>A0A7W9TW63_9BURK</name>
<evidence type="ECO:0000256" key="8">
    <source>
        <dbReference type="ARBA" id="ARBA00022833"/>
    </source>
</evidence>
<keyword evidence="8" id="KW-0862">Zinc</keyword>
<keyword evidence="1" id="KW-0240">DNA-directed RNA polymerase</keyword>
<keyword evidence="12" id="KW-1185">Reference proteome</keyword>
<dbReference type="Pfam" id="PF08275">
    <property type="entry name" value="DNAG_N"/>
    <property type="match status" value="1"/>
</dbReference>
<dbReference type="GO" id="GO:0008270">
    <property type="term" value="F:zinc ion binding"/>
    <property type="evidence" value="ECO:0007669"/>
    <property type="project" value="UniProtKB-KW"/>
</dbReference>
<comment type="caution">
    <text evidence="11">The sequence shown here is derived from an EMBL/GenBank/DDBJ whole genome shotgun (WGS) entry which is preliminary data.</text>
</comment>
<dbReference type="SUPFAM" id="SSF57783">
    <property type="entry name" value="Zinc beta-ribbon"/>
    <property type="match status" value="1"/>
</dbReference>
<dbReference type="InterPro" id="IPR006171">
    <property type="entry name" value="TOPRIM_dom"/>
</dbReference>
<dbReference type="PROSITE" id="PS50880">
    <property type="entry name" value="TOPRIM"/>
    <property type="match status" value="1"/>
</dbReference>
<organism evidence="11 12">
    <name type="scientific">Paraburkholderia bannensis</name>
    <dbReference type="NCBI Taxonomy" id="765414"/>
    <lineage>
        <taxon>Bacteria</taxon>
        <taxon>Pseudomonadati</taxon>
        <taxon>Pseudomonadota</taxon>
        <taxon>Betaproteobacteria</taxon>
        <taxon>Burkholderiales</taxon>
        <taxon>Burkholderiaceae</taxon>
        <taxon>Paraburkholderia</taxon>
    </lineage>
</organism>
<dbReference type="GO" id="GO:0003899">
    <property type="term" value="F:DNA-directed RNA polymerase activity"/>
    <property type="evidence" value="ECO:0007669"/>
    <property type="project" value="InterPro"/>
</dbReference>
<sequence length="478" mass="51139">MARIADQELELLKVEVSVEQLVRAQGIELAKSGKDWRARCPFHEDSTPSLVVTPAKNLWHCFGCGAGGGPVDWVMKASGVSFRHAVELLREGIPSLAARTGVKHSTVRALEAPVSAQADDASLLVQVVDYYHQTLKASPEALAYLEKRGIAGAVDHFRLGYANRTLGLRLPEKNRHAGEAIRTRLQAVGVLRESGHEHLNGCVVFPWFDESGHVAGLYGRKIVENQARNLPKHLYLPGPRRGVFNAEGLRGQKEVIVCEAIIDALTFWCAGYANVTAAFGVEGFTDDHLALLRASGVERAIIAFDRDEAGETGAVKLAERLMAEGFGCYRLKLPHGLDPNEYALKVTPASKSLGALIRSAEWMGNGKAPARTSTPDVAAVVKDAPSLAAELAAKEAVEVVAPEKSHPVIPALPASVEPAAPALDVACEVGETEIVFTFGAVRYRVRGFDAKATGVLKVNVLASVANGAGECLRAMVSN</sequence>
<dbReference type="Gene3D" id="3.90.580.10">
    <property type="entry name" value="Zinc finger, CHC2-type domain"/>
    <property type="match status" value="1"/>
</dbReference>
<feature type="domain" description="Toprim" evidence="10">
    <location>
        <begin position="253"/>
        <end position="338"/>
    </location>
</feature>
<dbReference type="CDD" id="cd03364">
    <property type="entry name" value="TOPRIM_DnaG_primases"/>
    <property type="match status" value="1"/>
</dbReference>
<dbReference type="AlphaFoldDB" id="A0A7W9TW63"/>
<dbReference type="PANTHER" id="PTHR30313:SF2">
    <property type="entry name" value="DNA PRIMASE"/>
    <property type="match status" value="1"/>
</dbReference>
<evidence type="ECO:0000259" key="10">
    <source>
        <dbReference type="PROSITE" id="PS50880"/>
    </source>
</evidence>
<evidence type="ECO:0000256" key="1">
    <source>
        <dbReference type="ARBA" id="ARBA00022478"/>
    </source>
</evidence>
<keyword evidence="5" id="KW-0235">DNA replication</keyword>
<dbReference type="GO" id="GO:0005737">
    <property type="term" value="C:cytoplasm"/>
    <property type="evidence" value="ECO:0007669"/>
    <property type="project" value="TreeGrafter"/>
</dbReference>
<dbReference type="InterPro" id="IPR013264">
    <property type="entry name" value="DNAG_N"/>
</dbReference>
<dbReference type="Gene3D" id="3.90.980.10">
    <property type="entry name" value="DNA primase, catalytic core, N-terminal domain"/>
    <property type="match status" value="1"/>
</dbReference>
<dbReference type="InterPro" id="IPR002694">
    <property type="entry name" value="Znf_CHC2"/>
</dbReference>
<dbReference type="Gene3D" id="3.40.1360.10">
    <property type="match status" value="1"/>
</dbReference>
<dbReference type="EMBL" id="JACHBW010000006">
    <property type="protein sequence ID" value="MBB6102542.1"/>
    <property type="molecule type" value="Genomic_DNA"/>
</dbReference>
<evidence type="ECO:0000256" key="6">
    <source>
        <dbReference type="ARBA" id="ARBA00022723"/>
    </source>
</evidence>
<keyword evidence="6" id="KW-0479">Metal-binding</keyword>
<dbReference type="GO" id="GO:0003677">
    <property type="term" value="F:DNA binding"/>
    <property type="evidence" value="ECO:0007669"/>
    <property type="project" value="InterPro"/>
</dbReference>
<keyword evidence="3" id="KW-0808">Transferase</keyword>